<accession>A0ABS3PVV8</accession>
<dbReference type="Gene3D" id="2.140.10.30">
    <property type="entry name" value="Dipeptidylpeptidase IV, N-terminal domain"/>
    <property type="match status" value="1"/>
</dbReference>
<dbReference type="InterPro" id="IPR002471">
    <property type="entry name" value="Pept_S9_AS"/>
</dbReference>
<dbReference type="InterPro" id="IPR001375">
    <property type="entry name" value="Peptidase_S9_cat"/>
</dbReference>
<proteinExistence type="predicted"/>
<evidence type="ECO:0000256" key="2">
    <source>
        <dbReference type="ARBA" id="ARBA00022801"/>
    </source>
</evidence>
<dbReference type="Pfam" id="PF00930">
    <property type="entry name" value="DPPIV_N"/>
    <property type="match status" value="1"/>
</dbReference>
<dbReference type="SUPFAM" id="SSF53474">
    <property type="entry name" value="alpha/beta-Hydrolases"/>
    <property type="match status" value="1"/>
</dbReference>
<dbReference type="PANTHER" id="PTHR11731:SF193">
    <property type="entry name" value="DIPEPTIDYL PEPTIDASE 9"/>
    <property type="match status" value="1"/>
</dbReference>
<evidence type="ECO:0000313" key="5">
    <source>
        <dbReference type="EMBL" id="MBO1883377.1"/>
    </source>
</evidence>
<reference evidence="5 6" key="1">
    <citation type="submission" date="2021-03" db="EMBL/GenBank/DDBJ databases">
        <title>Isolation and description of Capnocytophaga bilenii sp. nov., a novel Capnocytophaga species, isolated from a gingivitis subject.</title>
        <authorList>
            <person name="Antezack A."/>
            <person name="Monnet-Corti V."/>
            <person name="La Scola B."/>
        </authorList>
    </citation>
    <scope>NUCLEOTIDE SEQUENCE [LARGE SCALE GENOMIC DNA]</scope>
    <source>
        <strain evidence="5 6">Marseille-Q4570</strain>
    </source>
</reference>
<dbReference type="PANTHER" id="PTHR11731">
    <property type="entry name" value="PROTEASE FAMILY S9B,C DIPEPTIDYL-PEPTIDASE IV-RELATED"/>
    <property type="match status" value="1"/>
</dbReference>
<dbReference type="Proteomes" id="UP000681610">
    <property type="component" value="Unassembled WGS sequence"/>
</dbReference>
<feature type="domain" description="Dipeptidylpeptidase IV N-terminal" evidence="4">
    <location>
        <begin position="94"/>
        <end position="431"/>
    </location>
</feature>
<protein>
    <submittedName>
        <fullName evidence="5">S9 family peptidase</fullName>
    </submittedName>
</protein>
<keyword evidence="2" id="KW-0378">Hydrolase</keyword>
<evidence type="ECO:0000259" key="4">
    <source>
        <dbReference type="Pfam" id="PF00930"/>
    </source>
</evidence>
<organism evidence="5 6">
    <name type="scientific">Capnocytophaga bilenii</name>
    <dbReference type="NCBI Taxonomy" id="2819369"/>
    <lineage>
        <taxon>Bacteria</taxon>
        <taxon>Pseudomonadati</taxon>
        <taxon>Bacteroidota</taxon>
        <taxon>Flavobacteriia</taxon>
        <taxon>Flavobacteriales</taxon>
        <taxon>Flavobacteriaceae</taxon>
        <taxon>Capnocytophaga</taxon>
    </lineage>
</organism>
<evidence type="ECO:0000313" key="6">
    <source>
        <dbReference type="Proteomes" id="UP000681610"/>
    </source>
</evidence>
<dbReference type="Pfam" id="PF00326">
    <property type="entry name" value="Peptidase_S9"/>
    <property type="match status" value="1"/>
</dbReference>
<evidence type="ECO:0000259" key="3">
    <source>
        <dbReference type="Pfam" id="PF00326"/>
    </source>
</evidence>
<dbReference type="InterPro" id="IPR050278">
    <property type="entry name" value="Serine_Prot_S9B/DPPIV"/>
</dbReference>
<dbReference type="Gene3D" id="3.40.50.1820">
    <property type="entry name" value="alpha/beta hydrolase"/>
    <property type="match status" value="1"/>
</dbReference>
<keyword evidence="6" id="KW-1185">Reference proteome</keyword>
<feature type="domain" description="Peptidase S9 prolyl oligopeptidase catalytic" evidence="3">
    <location>
        <begin position="521"/>
        <end position="718"/>
    </location>
</feature>
<dbReference type="InterPro" id="IPR029058">
    <property type="entry name" value="AB_hydrolase_fold"/>
</dbReference>
<keyword evidence="1" id="KW-0645">Protease</keyword>
<dbReference type="PROSITE" id="PS00708">
    <property type="entry name" value="PRO_ENDOPEP_SER"/>
    <property type="match status" value="1"/>
</dbReference>
<comment type="caution">
    <text evidence="5">The sequence shown here is derived from an EMBL/GenBank/DDBJ whole genome shotgun (WGS) entry which is preliminary data.</text>
</comment>
<dbReference type="RefSeq" id="WP_208058085.1">
    <property type="nucleotide sequence ID" value="NZ_JAGDYP010000002.1"/>
</dbReference>
<gene>
    <name evidence="5" type="ORF">J4N46_02800</name>
</gene>
<dbReference type="EMBL" id="JAGDYP010000002">
    <property type="protein sequence ID" value="MBO1883377.1"/>
    <property type="molecule type" value="Genomic_DNA"/>
</dbReference>
<name>A0ABS3PVV8_9FLAO</name>
<dbReference type="SUPFAM" id="SSF82171">
    <property type="entry name" value="DPP6 N-terminal domain-like"/>
    <property type="match status" value="1"/>
</dbReference>
<dbReference type="InterPro" id="IPR002469">
    <property type="entry name" value="Peptidase_S9B_N"/>
</dbReference>
<evidence type="ECO:0000256" key="1">
    <source>
        <dbReference type="ARBA" id="ARBA00022670"/>
    </source>
</evidence>
<sequence length="719" mass="82686">MRFLFIVLTLCGFYLQAQQAQQITLENIWKEGTFYPERLRSLKALNHSAEYTILEYNQNNLQEINLYDFASLKKVGRLYAANQEIQRIDDYSFSPDETTLLIATNSEYIYRHSFVADYYLYNLKNKTLQRISNKKITEPHFSPDGKRLAYAHANNLYYYNIATKEERQITFDGAKNKIINGTADWVYEEEFGVVRLFEWSADGSTLAFVRSDEQQVPEFSMDLYGDGLYPTQDRFKYPKAGEANSVVSLHLYDVASGKTLVSPISAYYIPRLQADKKGNFVVQTLNRHQNDWQLLRIGTTGSTTLLLQEKSKTYVEIEDTPITFLEDGGFIRLSERDGYRHLYHYNSEGKLLTQLTKGSWEVTDFYGYDTTSKELYYQSTENGSINRGVYAVGLNGKGKRALSAAAGTNGATFSSDYKWYIHSFSDAQTPPQYVLRDSKTAQVQHNIIDNKAYAEQLKAYNLPKKEFFELKTSKATLNAYMIKPVDFDAHKRYPVLFYQYSGPGSQQVANKWWGNDDFWHSMLTQRGYIVMCVDGRGTGFKGADFKKCTYQQLGKYEVEDQAEAAKIVGGYPYVDASRIGIWGWSFGGFMSSNCLFQHGDIFKAAVAVAPVTNWRFYDTIYTERFMRTPQENAAGYDDNSPITHAAKLKGKYLLIHGSADDNVHVQNAMVLINTLIGEQKTFDWRIYPDKNHGIYDYTGNTRWLLYQQMTRFWEEAMGN</sequence>